<keyword evidence="1" id="KW-1133">Transmembrane helix</keyword>
<feature type="transmembrane region" description="Helical" evidence="1">
    <location>
        <begin position="31"/>
        <end position="51"/>
    </location>
</feature>
<sequence length="77" mass="9129">MNFFSFEFLGSFVILLVVYWLLQKAPKLQNGLLILVSYLYSLLQLNLPIFYSPIRSLFTFWQIFLVVIYPIKSFLLS</sequence>
<dbReference type="EMBL" id="FN667742">
    <property type="protein sequence ID" value="CBJ91006.1"/>
    <property type="molecule type" value="Genomic_DNA"/>
</dbReference>
<dbReference type="KEGG" id="xne:XNC1_2952"/>
<keyword evidence="1" id="KW-0812">Transmembrane</keyword>
<reference evidence="2 3" key="1">
    <citation type="journal article" date="2011" name="PLoS ONE">
        <title>The entomopathogenic bacterial endosymbionts xenorhabdus and photorhabdus: convergent lifestyles from divergent genomes.</title>
        <authorList>
            <person name="Chaston J.M."/>
            <person name="Suen G."/>
            <person name="Tucker S.L."/>
            <person name="Andersen A.W."/>
            <person name="Bhasin A."/>
            <person name="Bode E."/>
            <person name="Bode H.B."/>
            <person name="Brachmann A.O."/>
            <person name="Cowles C.E."/>
            <person name="Cowles K.N."/>
            <person name="Darby C."/>
            <person name="de Leon L."/>
            <person name="Drace K."/>
            <person name="Du Z."/>
            <person name="Givaudan A."/>
            <person name="Herbert Tran E.E."/>
            <person name="Jewell K.A."/>
            <person name="Knack J.J."/>
            <person name="Krasomil-Osterfeld K.C."/>
            <person name="Kukor R."/>
            <person name="Lanois A."/>
            <person name="Latreille P."/>
            <person name="Leimgruber N.K."/>
            <person name="Lipke C.M."/>
            <person name="Liu R."/>
            <person name="Lu X."/>
            <person name="Martens E.C."/>
            <person name="Marri P.R."/>
            <person name="Medigue C."/>
            <person name="Menard M.L."/>
            <person name="Miller N.M."/>
            <person name="Morales-Soto N."/>
            <person name="Norton S."/>
            <person name="Ogier J.C."/>
            <person name="Orchard S.S."/>
            <person name="Park D."/>
            <person name="Park Y."/>
            <person name="Qurollo B.A."/>
            <person name="Sugar D.R."/>
            <person name="Richards G.R."/>
            <person name="Rouy Z."/>
            <person name="Slominski B."/>
            <person name="Slominski K."/>
            <person name="Snyder H."/>
            <person name="Tjaden B.C."/>
            <person name="van der Hoeven R."/>
            <person name="Welch R.D."/>
            <person name="Wheeler C."/>
            <person name="Xiang B."/>
            <person name="Barbazuk B."/>
            <person name="Gaudriault S."/>
            <person name="Goodner B."/>
            <person name="Slater S.C."/>
            <person name="Forst S."/>
            <person name="Goldman B.S."/>
            <person name="Goodrich-Blair H."/>
        </authorList>
    </citation>
    <scope>NUCLEOTIDE SEQUENCE [LARGE SCALE GENOMIC DNA]</scope>
    <source>
        <strain evidence="3">ATCC 19061 / DSM 3370 / CCUG 14189 / LMG 1036 / NCIMB 9965 / AN6</strain>
    </source>
</reference>
<dbReference type="STRING" id="406817.XNC1_2952"/>
<evidence type="ECO:0000256" key="1">
    <source>
        <dbReference type="SAM" id="Phobius"/>
    </source>
</evidence>
<feature type="transmembrane region" description="Helical" evidence="1">
    <location>
        <begin position="6"/>
        <end position="22"/>
    </location>
</feature>
<protein>
    <submittedName>
        <fullName evidence="2">Complete genome segment 2/17</fullName>
    </submittedName>
</protein>
<accession>D3VJU7</accession>
<gene>
    <name evidence="2" type="ordered locus">XNC1_2952</name>
</gene>
<dbReference type="Proteomes" id="UP000008075">
    <property type="component" value="Chromosome"/>
</dbReference>
<evidence type="ECO:0000313" key="3">
    <source>
        <dbReference type="Proteomes" id="UP000008075"/>
    </source>
</evidence>
<dbReference type="AlphaFoldDB" id="D3VJU7"/>
<dbReference type="HOGENOM" id="CLU_2637255_0_0_6"/>
<evidence type="ECO:0000313" key="2">
    <source>
        <dbReference type="EMBL" id="CBJ91006.1"/>
    </source>
</evidence>
<name>D3VJU7_XENNA</name>
<proteinExistence type="predicted"/>
<feature type="transmembrane region" description="Helical" evidence="1">
    <location>
        <begin position="57"/>
        <end position="76"/>
    </location>
</feature>
<organism evidence="2 3">
    <name type="scientific">Xenorhabdus nematophila (strain ATCC 19061 / DSM 3370 / CCUG 14189 / LMG 1036 / NCIMB 9965 / AN6)</name>
    <dbReference type="NCBI Taxonomy" id="406817"/>
    <lineage>
        <taxon>Bacteria</taxon>
        <taxon>Pseudomonadati</taxon>
        <taxon>Pseudomonadota</taxon>
        <taxon>Gammaproteobacteria</taxon>
        <taxon>Enterobacterales</taxon>
        <taxon>Morganellaceae</taxon>
        <taxon>Xenorhabdus</taxon>
    </lineage>
</organism>
<keyword evidence="3" id="KW-1185">Reference proteome</keyword>
<keyword evidence="1" id="KW-0472">Membrane</keyword>